<evidence type="ECO:0000313" key="3">
    <source>
        <dbReference type="Proteomes" id="UP001589575"/>
    </source>
</evidence>
<name>A0ABV5FW85_9MICC</name>
<feature type="compositionally biased region" description="Low complexity" evidence="1">
    <location>
        <begin position="11"/>
        <end position="24"/>
    </location>
</feature>
<reference evidence="2 3" key="1">
    <citation type="submission" date="2024-09" db="EMBL/GenBank/DDBJ databases">
        <authorList>
            <person name="Sun Q."/>
            <person name="Mori K."/>
        </authorList>
    </citation>
    <scope>NUCLEOTIDE SEQUENCE [LARGE SCALE GENOMIC DNA]</scope>
    <source>
        <strain evidence="2 3">CCM 7609</strain>
    </source>
</reference>
<evidence type="ECO:0000256" key="1">
    <source>
        <dbReference type="SAM" id="MobiDB-lite"/>
    </source>
</evidence>
<protein>
    <submittedName>
        <fullName evidence="2">Uncharacterized protein</fullName>
    </submittedName>
</protein>
<comment type="caution">
    <text evidence="2">The sequence shown here is derived from an EMBL/GenBank/DDBJ whole genome shotgun (WGS) entry which is preliminary data.</text>
</comment>
<proteinExistence type="predicted"/>
<accession>A0ABV5FW85</accession>
<sequence length="42" mass="4555">MQWKSAGMPVQSAQAGAPSSSPGSRRCWAQPGQVPCRRVARW</sequence>
<gene>
    <name evidence="2" type="ORF">ACFFX0_04815</name>
</gene>
<dbReference type="EMBL" id="JBHMFI010000001">
    <property type="protein sequence ID" value="MFB9070543.1"/>
    <property type="molecule type" value="Genomic_DNA"/>
</dbReference>
<keyword evidence="3" id="KW-1185">Reference proteome</keyword>
<evidence type="ECO:0000313" key="2">
    <source>
        <dbReference type="EMBL" id="MFB9070543.1"/>
    </source>
</evidence>
<feature type="region of interest" description="Disordered" evidence="1">
    <location>
        <begin position="1"/>
        <end position="31"/>
    </location>
</feature>
<dbReference type="Proteomes" id="UP001589575">
    <property type="component" value="Unassembled WGS sequence"/>
</dbReference>
<organism evidence="2 3">
    <name type="scientific">Citricoccus parietis</name>
    <dbReference type="NCBI Taxonomy" id="592307"/>
    <lineage>
        <taxon>Bacteria</taxon>
        <taxon>Bacillati</taxon>
        <taxon>Actinomycetota</taxon>
        <taxon>Actinomycetes</taxon>
        <taxon>Micrococcales</taxon>
        <taxon>Micrococcaceae</taxon>
        <taxon>Citricoccus</taxon>
    </lineage>
</organism>